<dbReference type="Gene3D" id="3.10.450.620">
    <property type="entry name" value="JHP933, nucleotidyltransferase-like core domain"/>
    <property type="match status" value="1"/>
</dbReference>
<proteinExistence type="predicted"/>
<dbReference type="EMBL" id="MFLD01000027">
    <property type="protein sequence ID" value="OGG59325.1"/>
    <property type="molecule type" value="Genomic_DNA"/>
</dbReference>
<gene>
    <name evidence="1" type="ORF">A3C86_01585</name>
</gene>
<accession>A0A1F6DD41</accession>
<evidence type="ECO:0000313" key="2">
    <source>
        <dbReference type="Proteomes" id="UP000178042"/>
    </source>
</evidence>
<evidence type="ECO:0000313" key="1">
    <source>
        <dbReference type="EMBL" id="OGG59325.1"/>
    </source>
</evidence>
<reference evidence="1 2" key="1">
    <citation type="journal article" date="2016" name="Nat. Commun.">
        <title>Thousands of microbial genomes shed light on interconnected biogeochemical processes in an aquifer system.</title>
        <authorList>
            <person name="Anantharaman K."/>
            <person name="Brown C.T."/>
            <person name="Hug L.A."/>
            <person name="Sharon I."/>
            <person name="Castelle C.J."/>
            <person name="Probst A.J."/>
            <person name="Thomas B.C."/>
            <person name="Singh A."/>
            <person name="Wilkins M.J."/>
            <person name="Karaoz U."/>
            <person name="Brodie E.L."/>
            <person name="Williams K.H."/>
            <person name="Hubbard S.S."/>
            <person name="Banfield J.F."/>
        </authorList>
    </citation>
    <scope>NUCLEOTIDE SEQUENCE [LARGE SCALE GENOMIC DNA]</scope>
</reference>
<name>A0A1F6DD41_9BACT</name>
<protein>
    <recommendedName>
        <fullName evidence="3">Nucleotidyl transferase AbiEii/AbiGii toxin family protein</fullName>
    </recommendedName>
</protein>
<organism evidence="1 2">
    <name type="scientific">Candidatus Kaiserbacteria bacterium RIFCSPHIGHO2_02_FULL_49_16</name>
    <dbReference type="NCBI Taxonomy" id="1798490"/>
    <lineage>
        <taxon>Bacteria</taxon>
        <taxon>Candidatus Kaiseribacteriota</taxon>
    </lineage>
</organism>
<evidence type="ECO:0008006" key="3">
    <source>
        <dbReference type="Google" id="ProtNLM"/>
    </source>
</evidence>
<sequence>MTLILPNKKDAVHKAWMFRVLRAVADDARLVKALVFKGGTCVAMRGFLDRFSVDLDFDYAGTTDEMPAIRKRLEKLFSKLGLAVKDMSANVPQYFLQYPAKAGERSTLKFEATTLQSPANKTEKVRLADIDRVFSCQTIETMFANKLVALVDRYERHGSIAGRDVYDIHHFFLNGFSYDTDVIESRRGVPALLYLKELRAFIARRVTDTIISQELNVLLPPEQFKKVRHILKEETLAFIDDEIKRLS</sequence>
<comment type="caution">
    <text evidence="1">The sequence shown here is derived from an EMBL/GenBank/DDBJ whole genome shotgun (WGS) entry which is preliminary data.</text>
</comment>
<dbReference type="InterPro" id="IPR014942">
    <property type="entry name" value="AbiEii"/>
</dbReference>
<dbReference type="Proteomes" id="UP000178042">
    <property type="component" value="Unassembled WGS sequence"/>
</dbReference>
<dbReference type="Pfam" id="PF08843">
    <property type="entry name" value="AbiEii"/>
    <property type="match status" value="1"/>
</dbReference>
<dbReference type="AlphaFoldDB" id="A0A1F6DD41"/>